<keyword evidence="8" id="KW-0862">Zinc</keyword>
<keyword evidence="15" id="KW-1185">Reference proteome</keyword>
<keyword evidence="4" id="KW-0645">Protease</keyword>
<proteinExistence type="inferred from homology"/>
<dbReference type="RefSeq" id="WP_034642474.1">
    <property type="nucleotide sequence ID" value="NZ_CBCSJC010000005.1"/>
</dbReference>
<keyword evidence="11 12" id="KW-0472">Membrane</keyword>
<keyword evidence="7" id="KW-0378">Hydrolase</keyword>
<keyword evidence="6" id="KW-0479">Metal-binding</keyword>
<comment type="similarity">
    <text evidence="3">Belongs to the peptidase M50B family.</text>
</comment>
<protein>
    <submittedName>
        <fullName evidence="14">Stage IV sporulation protein FB</fullName>
    </submittedName>
</protein>
<evidence type="ECO:0000256" key="12">
    <source>
        <dbReference type="SAM" id="Phobius"/>
    </source>
</evidence>
<name>A0A073JTX9_9BACI</name>
<dbReference type="PANTHER" id="PTHR39188">
    <property type="entry name" value="MEMBRANE-ASSOCIATED ZINC METALLOPROTEASE M50B"/>
    <property type="match status" value="1"/>
</dbReference>
<evidence type="ECO:0000256" key="10">
    <source>
        <dbReference type="ARBA" id="ARBA00023049"/>
    </source>
</evidence>
<comment type="cofactor">
    <cofactor evidence="1">
        <name>Zn(2+)</name>
        <dbReference type="ChEBI" id="CHEBI:29105"/>
    </cofactor>
</comment>
<dbReference type="AlphaFoldDB" id="A0A073JTX9"/>
<reference evidence="14 15" key="1">
    <citation type="submission" date="2014-06" db="EMBL/GenBank/DDBJ databases">
        <title>Draft genome sequence of Bacillus manliponensis JCM 15802 (MCCC 1A00708).</title>
        <authorList>
            <person name="Lai Q."/>
            <person name="Liu Y."/>
            <person name="Shao Z."/>
        </authorList>
    </citation>
    <scope>NUCLEOTIDE SEQUENCE [LARGE SCALE GENOMIC DNA]</scope>
    <source>
        <strain evidence="14 15">JCM 15802</strain>
    </source>
</reference>
<keyword evidence="5 12" id="KW-0812">Transmembrane</keyword>
<evidence type="ECO:0000256" key="8">
    <source>
        <dbReference type="ARBA" id="ARBA00022833"/>
    </source>
</evidence>
<dbReference type="GO" id="GO:0006508">
    <property type="term" value="P:proteolysis"/>
    <property type="evidence" value="ECO:0007669"/>
    <property type="project" value="UniProtKB-KW"/>
</dbReference>
<dbReference type="Proteomes" id="UP000027822">
    <property type="component" value="Unassembled WGS sequence"/>
</dbReference>
<dbReference type="Pfam" id="PF02163">
    <property type="entry name" value="Peptidase_M50"/>
    <property type="match status" value="2"/>
</dbReference>
<evidence type="ECO:0000256" key="1">
    <source>
        <dbReference type="ARBA" id="ARBA00001947"/>
    </source>
</evidence>
<feature type="transmembrane region" description="Helical" evidence="12">
    <location>
        <begin position="117"/>
        <end position="137"/>
    </location>
</feature>
<evidence type="ECO:0000256" key="5">
    <source>
        <dbReference type="ARBA" id="ARBA00022692"/>
    </source>
</evidence>
<dbReference type="eggNOG" id="COG1994">
    <property type="taxonomic scope" value="Bacteria"/>
</dbReference>
<feature type="domain" description="Peptidase M50" evidence="13">
    <location>
        <begin position="113"/>
        <end position="167"/>
    </location>
</feature>
<evidence type="ECO:0000256" key="11">
    <source>
        <dbReference type="ARBA" id="ARBA00023136"/>
    </source>
</evidence>
<dbReference type="GO" id="GO:0046872">
    <property type="term" value="F:metal ion binding"/>
    <property type="evidence" value="ECO:0007669"/>
    <property type="project" value="UniProtKB-KW"/>
</dbReference>
<organism evidence="14 15">
    <name type="scientific">Bacillus manliponensis</name>
    <dbReference type="NCBI Taxonomy" id="574376"/>
    <lineage>
        <taxon>Bacteria</taxon>
        <taxon>Bacillati</taxon>
        <taxon>Bacillota</taxon>
        <taxon>Bacilli</taxon>
        <taxon>Bacillales</taxon>
        <taxon>Bacillaceae</taxon>
        <taxon>Bacillus</taxon>
        <taxon>Bacillus cereus group</taxon>
    </lineage>
</organism>
<feature type="transmembrane region" description="Helical" evidence="12">
    <location>
        <begin position="84"/>
        <end position="105"/>
    </location>
</feature>
<comment type="caution">
    <text evidence="14">The sequence shown here is derived from an EMBL/GenBank/DDBJ whole genome shotgun (WGS) entry which is preliminary data.</text>
</comment>
<keyword evidence="9 12" id="KW-1133">Transmembrane helix</keyword>
<dbReference type="CDD" id="cd06161">
    <property type="entry name" value="S2P-M50_SpoIVFB"/>
    <property type="match status" value="1"/>
</dbReference>
<dbReference type="STRING" id="574376.BAMA_11090"/>
<dbReference type="GO" id="GO:0016020">
    <property type="term" value="C:membrane"/>
    <property type="evidence" value="ECO:0007669"/>
    <property type="project" value="UniProtKB-SubCell"/>
</dbReference>
<evidence type="ECO:0000313" key="15">
    <source>
        <dbReference type="Proteomes" id="UP000027822"/>
    </source>
</evidence>
<sequence>MNKYMEVLTKIKVHPLFWGVIMIGIFTARFKELIILFCIVFIHELGHALAAAHYKWRIKQIQLLPFGGVAELDEHGNKPLKEELVVVLAGPLQHVWMIAVAYVLYTMGIVREEMYYFFMWNNLLILCFNLLPIWPLDGGKIMFNILSYKLPFLRAHDMMLKVSFVLFQFILMWQLFWNITNMMMWILLLFVAVSLYQEWKQSRYAFIRFLLERYYGNKRGIEKIAPIEAGKDDRLYTIFTQFRRGYKHSIVIRGENKERYTLDENELLYAYFTEKRTTSSVEELIG</sequence>
<evidence type="ECO:0000256" key="3">
    <source>
        <dbReference type="ARBA" id="ARBA00007931"/>
    </source>
</evidence>
<evidence type="ECO:0000313" key="14">
    <source>
        <dbReference type="EMBL" id="KEK17770.1"/>
    </source>
</evidence>
<dbReference type="EMBL" id="JOTN01000022">
    <property type="protein sequence ID" value="KEK17770.1"/>
    <property type="molecule type" value="Genomic_DNA"/>
</dbReference>
<comment type="subcellular location">
    <subcellularLocation>
        <location evidence="2">Membrane</location>
        <topology evidence="2">Multi-pass membrane protein</topology>
    </subcellularLocation>
</comment>
<dbReference type="PANTHER" id="PTHR39188:SF3">
    <property type="entry name" value="STAGE IV SPORULATION PROTEIN FB"/>
    <property type="match status" value="1"/>
</dbReference>
<feature type="domain" description="Peptidase M50" evidence="13">
    <location>
        <begin position="33"/>
        <end position="106"/>
    </location>
</feature>
<dbReference type="InterPro" id="IPR008915">
    <property type="entry name" value="Peptidase_M50"/>
</dbReference>
<evidence type="ECO:0000256" key="6">
    <source>
        <dbReference type="ARBA" id="ARBA00022723"/>
    </source>
</evidence>
<feature type="transmembrane region" description="Helical" evidence="12">
    <location>
        <begin position="182"/>
        <end position="199"/>
    </location>
</feature>
<evidence type="ECO:0000259" key="13">
    <source>
        <dbReference type="Pfam" id="PF02163"/>
    </source>
</evidence>
<keyword evidence="10" id="KW-0482">Metalloprotease</keyword>
<evidence type="ECO:0000256" key="2">
    <source>
        <dbReference type="ARBA" id="ARBA00004141"/>
    </source>
</evidence>
<evidence type="ECO:0000256" key="4">
    <source>
        <dbReference type="ARBA" id="ARBA00022670"/>
    </source>
</evidence>
<dbReference type="OrthoDB" id="166377at2"/>
<evidence type="ECO:0000256" key="9">
    <source>
        <dbReference type="ARBA" id="ARBA00022989"/>
    </source>
</evidence>
<accession>A0A073JTX9</accession>
<gene>
    <name evidence="14" type="ORF">BAMA_11090</name>
</gene>
<evidence type="ECO:0000256" key="7">
    <source>
        <dbReference type="ARBA" id="ARBA00022801"/>
    </source>
</evidence>
<dbReference type="GO" id="GO:0008237">
    <property type="term" value="F:metallopeptidase activity"/>
    <property type="evidence" value="ECO:0007669"/>
    <property type="project" value="UniProtKB-KW"/>
</dbReference>